<dbReference type="GO" id="GO:0008146">
    <property type="term" value="F:sulfotransferase activity"/>
    <property type="evidence" value="ECO:0007669"/>
    <property type="project" value="InterPro"/>
</dbReference>
<sequence>MANRFNFKEHFEKAAPNEISTNQLLFTYKGVLFPSASTSEKTLEVLQLFEARKDDLVLMAYPKCGSNWTIQLLEDMVHAVYKKDPPAMIPILEFGTPEKYQKLQEESSPRIIATHLHYDSMPKSLLNKETKKLVVIRNPKDTAVSLFHFYNNNPRLPSYSSFDSFFPDFLNGNVCFGSYFDHAVAWNEQLDNDNILLMTFEEMKADLEAAIKKIADFFCYPLTEEQVKNLADRGSFKSMKEKSIDTHGKMGHVFFRKGEVGDWKNYFSEEQSQTMDAKFEECLAGTKLGDLLMYDMFCK</sequence>
<reference evidence="5" key="1">
    <citation type="submission" date="2025-08" db="UniProtKB">
        <authorList>
            <consortium name="Ensembl"/>
        </authorList>
    </citation>
    <scope>IDENTIFICATION</scope>
</reference>
<dbReference type="SUPFAM" id="SSF52540">
    <property type="entry name" value="P-loop containing nucleoside triphosphate hydrolases"/>
    <property type="match status" value="1"/>
</dbReference>
<dbReference type="PANTHER" id="PTHR11783">
    <property type="entry name" value="SULFOTRANSFERASE SULT"/>
    <property type="match status" value="1"/>
</dbReference>
<evidence type="ECO:0000313" key="6">
    <source>
        <dbReference type="Proteomes" id="UP000694569"/>
    </source>
</evidence>
<evidence type="ECO:0000256" key="2">
    <source>
        <dbReference type="ARBA" id="ARBA00022679"/>
    </source>
</evidence>
<evidence type="ECO:0000256" key="1">
    <source>
        <dbReference type="ARBA" id="ARBA00005771"/>
    </source>
</evidence>
<organism evidence="5 6">
    <name type="scientific">Leptobrachium leishanense</name>
    <name type="common">Leishan spiny toad</name>
    <dbReference type="NCBI Taxonomy" id="445787"/>
    <lineage>
        <taxon>Eukaryota</taxon>
        <taxon>Metazoa</taxon>
        <taxon>Chordata</taxon>
        <taxon>Craniata</taxon>
        <taxon>Vertebrata</taxon>
        <taxon>Euteleostomi</taxon>
        <taxon>Amphibia</taxon>
        <taxon>Batrachia</taxon>
        <taxon>Anura</taxon>
        <taxon>Pelobatoidea</taxon>
        <taxon>Megophryidae</taxon>
        <taxon>Leptobrachium</taxon>
    </lineage>
</organism>
<dbReference type="AlphaFoldDB" id="A0A8C5QMZ9"/>
<dbReference type="InterPro" id="IPR000863">
    <property type="entry name" value="Sulfotransferase_dom"/>
</dbReference>
<proteinExistence type="inferred from homology"/>
<dbReference type="OrthoDB" id="205623at2759"/>
<keyword evidence="2 3" id="KW-0808">Transferase</keyword>
<evidence type="ECO:0000256" key="3">
    <source>
        <dbReference type="RuleBase" id="RU361155"/>
    </source>
</evidence>
<protein>
    <recommendedName>
        <fullName evidence="3">Sulfotransferase</fullName>
        <ecNumber evidence="3">2.8.2.-</ecNumber>
    </recommendedName>
</protein>
<dbReference type="Ensembl" id="ENSLLET00000041541.1">
    <property type="protein sequence ID" value="ENSLLEP00000039932.1"/>
    <property type="gene ID" value="ENSLLEG00000025410.1"/>
</dbReference>
<evidence type="ECO:0000313" key="5">
    <source>
        <dbReference type="Ensembl" id="ENSLLEP00000039932.1"/>
    </source>
</evidence>
<accession>A0A8C5QMZ9</accession>
<dbReference type="GeneTree" id="ENSGT00940000159084"/>
<dbReference type="EC" id="2.8.2.-" evidence="3"/>
<keyword evidence="6" id="KW-1185">Reference proteome</keyword>
<dbReference type="Proteomes" id="UP000694569">
    <property type="component" value="Unplaced"/>
</dbReference>
<dbReference type="InterPro" id="IPR027417">
    <property type="entry name" value="P-loop_NTPase"/>
</dbReference>
<feature type="domain" description="Sulfotransferase" evidence="4">
    <location>
        <begin position="53"/>
        <end position="286"/>
    </location>
</feature>
<name>A0A8C5QMZ9_9ANUR</name>
<evidence type="ECO:0000259" key="4">
    <source>
        <dbReference type="Pfam" id="PF00685"/>
    </source>
</evidence>
<comment type="similarity">
    <text evidence="1 3">Belongs to the sulfotransferase 1 family.</text>
</comment>
<reference evidence="5" key="2">
    <citation type="submission" date="2025-09" db="UniProtKB">
        <authorList>
            <consortium name="Ensembl"/>
        </authorList>
    </citation>
    <scope>IDENTIFICATION</scope>
</reference>
<dbReference type="Gene3D" id="3.40.50.300">
    <property type="entry name" value="P-loop containing nucleotide triphosphate hydrolases"/>
    <property type="match status" value="1"/>
</dbReference>
<dbReference type="Pfam" id="PF00685">
    <property type="entry name" value="Sulfotransfer_1"/>
    <property type="match status" value="1"/>
</dbReference>